<evidence type="ECO:0000313" key="9">
    <source>
        <dbReference type="EMBL" id="VEV57090.1"/>
    </source>
</evidence>
<feature type="transmembrane region" description="Helical" evidence="7">
    <location>
        <begin position="166"/>
        <end position="185"/>
    </location>
</feature>
<evidence type="ECO:0000313" key="10">
    <source>
        <dbReference type="Proteomes" id="UP000290582"/>
    </source>
</evidence>
<feature type="compositionally biased region" description="Acidic residues" evidence="6">
    <location>
        <begin position="346"/>
        <end position="357"/>
    </location>
</feature>
<gene>
    <name evidence="9" type="ORF">PVVCY_1004370</name>
</gene>
<dbReference type="KEGG" id="pvv:PVVCY_1004370"/>
<dbReference type="GO" id="GO:0050291">
    <property type="term" value="F:sphingosine N-acyltransferase activity"/>
    <property type="evidence" value="ECO:0007669"/>
    <property type="project" value="InterPro"/>
</dbReference>
<feature type="region of interest" description="Disordered" evidence="6">
    <location>
        <begin position="343"/>
        <end position="363"/>
    </location>
</feature>
<evidence type="ECO:0000256" key="4">
    <source>
        <dbReference type="ARBA" id="ARBA00023136"/>
    </source>
</evidence>
<feature type="transmembrane region" description="Helical" evidence="7">
    <location>
        <begin position="299"/>
        <end position="321"/>
    </location>
</feature>
<reference evidence="9 10" key="1">
    <citation type="submission" date="2019-01" db="EMBL/GenBank/DDBJ databases">
        <authorList>
            <person name="Ramaprasad A."/>
        </authorList>
    </citation>
    <scope>NUCLEOTIDE SEQUENCE [LARGE SCALE GENOMIC DNA]</scope>
</reference>
<evidence type="ECO:0000256" key="5">
    <source>
        <dbReference type="PROSITE-ProRule" id="PRU00205"/>
    </source>
</evidence>
<dbReference type="SMART" id="SM00724">
    <property type="entry name" value="TLC"/>
    <property type="match status" value="1"/>
</dbReference>
<dbReference type="RefSeq" id="XP_008624107.1">
    <property type="nucleotide sequence ID" value="XM_008625885.1"/>
</dbReference>
<sequence>MSKHYFHTLDEYTENIKSGNYSPFIPFSPKLSEWTLLITALGFIFMIILRYFVAGIHTKLIPKDNILYRYSKSSLLDRLNKKFDISKKGCVYKWKENFWFALWHTFSFIYNFVLLVSMSGYLNNTNGWVKMCFKEHTGKCLFLVTEDEYNDNKKGWPYMYLDNNVHYFYITQVSFWLSCLFYLKYEIKRKDYYVFIIHHLATLGLLLYSQFYNLWRAGLLVLFLHDIVDVFLYISKTMNYSKSKYQKPLTLFYSFFVLSFFFFRIILFLFYLVIPLSDINMIKSYTDGFINSHNDAPMGYVPVGFLWMLMMMHFYWFFLILKMTRIYIEKAYKSSKSDIVDIRSDNEDEEEEEEELEVKEIPS</sequence>
<evidence type="ECO:0000259" key="8">
    <source>
        <dbReference type="PROSITE" id="PS50922"/>
    </source>
</evidence>
<dbReference type="GO" id="GO:0005783">
    <property type="term" value="C:endoplasmic reticulum"/>
    <property type="evidence" value="ECO:0007669"/>
    <property type="project" value="TreeGrafter"/>
</dbReference>
<dbReference type="PANTHER" id="PTHR12560">
    <property type="entry name" value="LONGEVITY ASSURANCE FACTOR 1 LAG1"/>
    <property type="match status" value="1"/>
</dbReference>
<feature type="transmembrane region" description="Helical" evidence="7">
    <location>
        <begin position="255"/>
        <end position="274"/>
    </location>
</feature>
<evidence type="ECO:0000256" key="6">
    <source>
        <dbReference type="SAM" id="MobiDB-lite"/>
    </source>
</evidence>
<keyword evidence="4 5" id="KW-0472">Membrane</keyword>
<evidence type="ECO:0000256" key="3">
    <source>
        <dbReference type="ARBA" id="ARBA00022989"/>
    </source>
</evidence>
<keyword evidence="3 7" id="KW-1133">Transmembrane helix</keyword>
<dbReference type="VEuPathDB" id="PlasmoDB:PVVCY_1004370"/>
<evidence type="ECO:0000256" key="7">
    <source>
        <dbReference type="SAM" id="Phobius"/>
    </source>
</evidence>
<keyword evidence="2 5" id="KW-0812">Transmembrane</keyword>
<dbReference type="AlphaFoldDB" id="A0A449BUE6"/>
<accession>A0A449BUE6</accession>
<dbReference type="InterPro" id="IPR016439">
    <property type="entry name" value="Lag1/Lac1-like"/>
</dbReference>
<feature type="transmembrane region" description="Helical" evidence="7">
    <location>
        <begin position="192"/>
        <end position="208"/>
    </location>
</feature>
<dbReference type="GO" id="GO:0016020">
    <property type="term" value="C:membrane"/>
    <property type="evidence" value="ECO:0007669"/>
    <property type="project" value="UniProtKB-SubCell"/>
</dbReference>
<dbReference type="EMBL" id="LR215066">
    <property type="protein sequence ID" value="VEV57090.1"/>
    <property type="molecule type" value="Genomic_DNA"/>
</dbReference>
<dbReference type="Pfam" id="PF03798">
    <property type="entry name" value="TRAM_LAG1_CLN8"/>
    <property type="match status" value="1"/>
</dbReference>
<dbReference type="OrthoDB" id="537032at2759"/>
<comment type="subcellular location">
    <subcellularLocation>
        <location evidence="1">Membrane</location>
        <topology evidence="1">Multi-pass membrane protein</topology>
    </subcellularLocation>
</comment>
<dbReference type="PROSITE" id="PS50922">
    <property type="entry name" value="TLC"/>
    <property type="match status" value="1"/>
</dbReference>
<dbReference type="GeneID" id="19960426"/>
<dbReference type="Proteomes" id="UP000290582">
    <property type="component" value="Chromosome PVVCY_10"/>
</dbReference>
<dbReference type="PANTHER" id="PTHR12560:SF0">
    <property type="entry name" value="LD18904P"/>
    <property type="match status" value="1"/>
</dbReference>
<feature type="transmembrane region" description="Helical" evidence="7">
    <location>
        <begin position="214"/>
        <end position="234"/>
    </location>
</feature>
<protein>
    <submittedName>
        <fullName evidence="9">Translocation associated membrane protein, putative</fullName>
    </submittedName>
</protein>
<proteinExistence type="predicted"/>
<organism evidence="9 10">
    <name type="scientific">Plasmodium vinckei vinckei</name>
    <dbReference type="NCBI Taxonomy" id="54757"/>
    <lineage>
        <taxon>Eukaryota</taxon>
        <taxon>Sar</taxon>
        <taxon>Alveolata</taxon>
        <taxon>Apicomplexa</taxon>
        <taxon>Aconoidasida</taxon>
        <taxon>Haemosporida</taxon>
        <taxon>Plasmodiidae</taxon>
        <taxon>Plasmodium</taxon>
        <taxon>Plasmodium (Vinckeia)</taxon>
    </lineage>
</organism>
<evidence type="ECO:0000256" key="1">
    <source>
        <dbReference type="ARBA" id="ARBA00004141"/>
    </source>
</evidence>
<evidence type="ECO:0000256" key="2">
    <source>
        <dbReference type="ARBA" id="ARBA00022692"/>
    </source>
</evidence>
<dbReference type="GO" id="GO:0046513">
    <property type="term" value="P:ceramide biosynthetic process"/>
    <property type="evidence" value="ECO:0007669"/>
    <property type="project" value="InterPro"/>
</dbReference>
<feature type="transmembrane region" description="Helical" evidence="7">
    <location>
        <begin position="98"/>
        <end position="121"/>
    </location>
</feature>
<dbReference type="InterPro" id="IPR006634">
    <property type="entry name" value="TLC-dom"/>
</dbReference>
<name>A0A449BUE6_PLAVN</name>
<feature type="transmembrane region" description="Helical" evidence="7">
    <location>
        <begin position="34"/>
        <end position="53"/>
    </location>
</feature>
<feature type="domain" description="TLC" evidence="8">
    <location>
        <begin position="96"/>
        <end position="329"/>
    </location>
</feature>